<comment type="caution">
    <text evidence="4">The sequence shown here is derived from an EMBL/GenBank/DDBJ whole genome shotgun (WGS) entry which is preliminary data.</text>
</comment>
<protein>
    <submittedName>
        <fullName evidence="4">Esterase</fullName>
    </submittedName>
</protein>
<keyword evidence="5" id="KW-1185">Reference proteome</keyword>
<feature type="signal peptide" evidence="3">
    <location>
        <begin position="1"/>
        <end position="26"/>
    </location>
</feature>
<reference evidence="4 5" key="1">
    <citation type="journal article" date="2014" name="Genome Announc.">
        <title>Draft Genome Sequence of Lysobacter capsici AZ78, a Bacterium Antagonistic to Plant-Pathogenic Oomycetes.</title>
        <authorList>
            <person name="Puopolo G."/>
            <person name="Sonego P."/>
            <person name="Engelen K."/>
            <person name="Pertot I."/>
        </authorList>
    </citation>
    <scope>NUCLEOTIDE SEQUENCE [LARGE SCALE GENOMIC DNA]</scope>
    <source>
        <strain evidence="4 5">AZ78</strain>
    </source>
</reference>
<gene>
    <name evidence="4" type="ORF">AZ78_0753</name>
</gene>
<dbReference type="AlphaFoldDB" id="A0A108U616"/>
<accession>A0A108U616</accession>
<proteinExistence type="inferred from homology"/>
<keyword evidence="2" id="KW-0378">Hydrolase</keyword>
<dbReference type="InterPro" id="IPR029058">
    <property type="entry name" value="AB_hydrolase_fold"/>
</dbReference>
<dbReference type="GO" id="GO:0016788">
    <property type="term" value="F:hydrolase activity, acting on ester bonds"/>
    <property type="evidence" value="ECO:0007669"/>
    <property type="project" value="TreeGrafter"/>
</dbReference>
<evidence type="ECO:0000313" key="4">
    <source>
        <dbReference type="EMBL" id="KWS03207.1"/>
    </source>
</evidence>
<evidence type="ECO:0000313" key="5">
    <source>
        <dbReference type="Proteomes" id="UP000023435"/>
    </source>
</evidence>
<keyword evidence="3" id="KW-0732">Signal</keyword>
<dbReference type="PANTHER" id="PTHR40841:SF2">
    <property type="entry name" value="SIDEROPHORE-DEGRADING ESTERASE (EUROFUNG)"/>
    <property type="match status" value="1"/>
</dbReference>
<name>A0A108U616_9GAMM</name>
<dbReference type="EMBL" id="JAJA02000001">
    <property type="protein sequence ID" value="KWS03207.1"/>
    <property type="molecule type" value="Genomic_DNA"/>
</dbReference>
<dbReference type="InterPro" id="IPR052558">
    <property type="entry name" value="Siderophore_Hydrolase_D"/>
</dbReference>
<dbReference type="Gene3D" id="3.40.50.1820">
    <property type="entry name" value="alpha/beta hydrolase"/>
    <property type="match status" value="1"/>
</dbReference>
<sequence length="278" mass="31470">MKSIEWMFRAACLMVAIWLCAGTAYAAEPEPHKLYETFTIESKTLGETRRINVYAPPGFDAKAKRKYAVLYMLDGGVKEDFPHLSNTVDQAIAAGQLEPVFVVGIENTRRGRDMTGPTQVAQDRKIVPEVGGSAQFRAFIRDELIPQFERRFRVNGRRGVIAESLAGLFVVETFLLEPDLFDTWVAISPSLWWNDRALLHTAAARLDAMPSKRKSALLLYSANEDNIAPETRQLADMLKAHAPKGLRWDYRPRPDLRHGTIYRSVEAEALRWALPVRK</sequence>
<evidence type="ECO:0000256" key="3">
    <source>
        <dbReference type="SAM" id="SignalP"/>
    </source>
</evidence>
<dbReference type="RefSeq" id="WP_036103078.1">
    <property type="nucleotide sequence ID" value="NZ_JAJA02000001.1"/>
</dbReference>
<dbReference type="Pfam" id="PF00756">
    <property type="entry name" value="Esterase"/>
    <property type="match status" value="1"/>
</dbReference>
<dbReference type="SUPFAM" id="SSF53474">
    <property type="entry name" value="alpha/beta-Hydrolases"/>
    <property type="match status" value="1"/>
</dbReference>
<dbReference type="Proteomes" id="UP000023435">
    <property type="component" value="Unassembled WGS sequence"/>
</dbReference>
<dbReference type="PANTHER" id="PTHR40841">
    <property type="entry name" value="SIDEROPHORE TRIACETYLFUSARININE C ESTERASE"/>
    <property type="match status" value="1"/>
</dbReference>
<organism evidence="4 5">
    <name type="scientific">Lysobacter capsici AZ78</name>
    <dbReference type="NCBI Taxonomy" id="1444315"/>
    <lineage>
        <taxon>Bacteria</taxon>
        <taxon>Pseudomonadati</taxon>
        <taxon>Pseudomonadota</taxon>
        <taxon>Gammaproteobacteria</taxon>
        <taxon>Lysobacterales</taxon>
        <taxon>Lysobacteraceae</taxon>
        <taxon>Lysobacter</taxon>
    </lineage>
</organism>
<comment type="similarity">
    <text evidence="1">Belongs to the esterase D family.</text>
</comment>
<dbReference type="InterPro" id="IPR000801">
    <property type="entry name" value="Esterase-like"/>
</dbReference>
<feature type="chain" id="PRO_5007131578" evidence="3">
    <location>
        <begin position="27"/>
        <end position="278"/>
    </location>
</feature>
<evidence type="ECO:0000256" key="1">
    <source>
        <dbReference type="ARBA" id="ARBA00005622"/>
    </source>
</evidence>
<evidence type="ECO:0000256" key="2">
    <source>
        <dbReference type="ARBA" id="ARBA00022801"/>
    </source>
</evidence>